<comment type="caution">
    <text evidence="3">The sequence shown here is derived from an EMBL/GenBank/DDBJ whole genome shotgun (WGS) entry which is preliminary data.</text>
</comment>
<dbReference type="Proteomes" id="UP000600918">
    <property type="component" value="Unassembled WGS sequence"/>
</dbReference>
<feature type="signal peptide" evidence="2">
    <location>
        <begin position="1"/>
        <end position="22"/>
    </location>
</feature>
<organism evidence="3 4">
    <name type="scientific">Vespula pensylvanica</name>
    <name type="common">Western yellow jacket</name>
    <name type="synonym">Wasp</name>
    <dbReference type="NCBI Taxonomy" id="30213"/>
    <lineage>
        <taxon>Eukaryota</taxon>
        <taxon>Metazoa</taxon>
        <taxon>Ecdysozoa</taxon>
        <taxon>Arthropoda</taxon>
        <taxon>Hexapoda</taxon>
        <taxon>Insecta</taxon>
        <taxon>Pterygota</taxon>
        <taxon>Neoptera</taxon>
        <taxon>Endopterygota</taxon>
        <taxon>Hymenoptera</taxon>
        <taxon>Apocrita</taxon>
        <taxon>Aculeata</taxon>
        <taxon>Vespoidea</taxon>
        <taxon>Vespidae</taxon>
        <taxon>Vespinae</taxon>
        <taxon>Vespula</taxon>
    </lineage>
</organism>
<reference evidence="3" key="1">
    <citation type="journal article" date="2020" name="G3 (Bethesda)">
        <title>High-Quality Assemblies for Three Invasive Social Wasps from the &lt;i&gt;Vespula&lt;/i&gt; Genus.</title>
        <authorList>
            <person name="Harrop T.W.R."/>
            <person name="Guhlin J."/>
            <person name="McLaughlin G.M."/>
            <person name="Permina E."/>
            <person name="Stockwell P."/>
            <person name="Gilligan J."/>
            <person name="Le Lec M.F."/>
            <person name="Gruber M.A.M."/>
            <person name="Quinn O."/>
            <person name="Lovegrove M."/>
            <person name="Duncan E.J."/>
            <person name="Remnant E.J."/>
            <person name="Van Eeckhoven J."/>
            <person name="Graham B."/>
            <person name="Knapp R.A."/>
            <person name="Langford K.W."/>
            <person name="Kronenberg Z."/>
            <person name="Press M.O."/>
            <person name="Eacker S.M."/>
            <person name="Wilson-Rankin E.E."/>
            <person name="Purcell J."/>
            <person name="Lester P.J."/>
            <person name="Dearden P.K."/>
        </authorList>
    </citation>
    <scope>NUCLEOTIDE SEQUENCE</scope>
    <source>
        <strain evidence="3">Volc-1</strain>
    </source>
</reference>
<keyword evidence="4" id="KW-1185">Reference proteome</keyword>
<keyword evidence="2" id="KW-0732">Signal</keyword>
<dbReference type="OrthoDB" id="7635486at2759"/>
<protein>
    <submittedName>
        <fullName evidence="3">Uncharacterized protein</fullName>
    </submittedName>
</protein>
<feature type="chain" id="PRO_5032984541" evidence="2">
    <location>
        <begin position="23"/>
        <end position="260"/>
    </location>
</feature>
<proteinExistence type="predicted"/>
<dbReference type="AlphaFoldDB" id="A0A834U9F1"/>
<dbReference type="EMBL" id="JACSDY010000007">
    <property type="protein sequence ID" value="KAF7423483.1"/>
    <property type="molecule type" value="Genomic_DNA"/>
</dbReference>
<evidence type="ECO:0000313" key="3">
    <source>
        <dbReference type="EMBL" id="KAF7423483.1"/>
    </source>
</evidence>
<evidence type="ECO:0000256" key="2">
    <source>
        <dbReference type="SAM" id="SignalP"/>
    </source>
</evidence>
<evidence type="ECO:0000256" key="1">
    <source>
        <dbReference type="SAM" id="MobiDB-lite"/>
    </source>
</evidence>
<accession>A0A834U9F1</accession>
<gene>
    <name evidence="3" type="ORF">H0235_008766</name>
</gene>
<feature type="region of interest" description="Disordered" evidence="1">
    <location>
        <begin position="231"/>
        <end position="260"/>
    </location>
</feature>
<evidence type="ECO:0000313" key="4">
    <source>
        <dbReference type="Proteomes" id="UP000600918"/>
    </source>
</evidence>
<name>A0A834U9F1_VESPE</name>
<sequence length="260" mass="29682">MSYSINIIFIILIALQLQSIECNPIDNKKDLSRVQRNILFLGPNSREWSDYHRSWNFPHFPSISYFFKDNDDNDDDEDTPDTNERLDELEKTQKEILILLKKLSDDLLTVKDQVSQQQLNEYEETSSIVNEIKTTSFPSSEITITTERLEIESVPLTTSSTLEKTTDMETMETDFPSAIGNTFLIDPPASETVTLMETQHKEIPSISLKTEPQTIKKNEVDSNIRMKGISIDSVDQDNSMPDILFPTSSSSLDDEDTQTV</sequence>